<evidence type="ECO:0000313" key="1">
    <source>
        <dbReference type="Proteomes" id="UP000035681"/>
    </source>
</evidence>
<reference evidence="2" key="1">
    <citation type="submission" date="2015-08" db="UniProtKB">
        <authorList>
            <consortium name="WormBaseParasite"/>
        </authorList>
    </citation>
    <scope>IDENTIFICATION</scope>
</reference>
<dbReference type="AlphaFoldDB" id="A0A0K0EGP8"/>
<dbReference type="WBParaSite" id="TCONS_00016879.p1">
    <property type="protein sequence ID" value="TCONS_00016879.p1"/>
    <property type="gene ID" value="XLOC_011522"/>
</dbReference>
<organism evidence="2">
    <name type="scientific">Strongyloides stercoralis</name>
    <name type="common">Threadworm</name>
    <dbReference type="NCBI Taxonomy" id="6248"/>
    <lineage>
        <taxon>Eukaryota</taxon>
        <taxon>Metazoa</taxon>
        <taxon>Ecdysozoa</taxon>
        <taxon>Nematoda</taxon>
        <taxon>Chromadorea</taxon>
        <taxon>Rhabditida</taxon>
        <taxon>Tylenchina</taxon>
        <taxon>Panagrolaimomorpha</taxon>
        <taxon>Strongyloidoidea</taxon>
        <taxon>Strongyloididae</taxon>
        <taxon>Strongyloides</taxon>
    </lineage>
</organism>
<evidence type="ECO:0000313" key="2">
    <source>
        <dbReference type="WBParaSite" id="SSTP_0000865900.1"/>
    </source>
</evidence>
<dbReference type="STRING" id="6248.A0A0K0EGP8"/>
<protein>
    <submittedName>
        <fullName evidence="2">Ras-GEF domain-containing protein</fullName>
    </submittedName>
</protein>
<accession>A0A0K0EGP8</accession>
<dbReference type="Proteomes" id="UP000035681">
    <property type="component" value="Unplaced"/>
</dbReference>
<sequence>MVNDVNYLSYYAARQAAITLFISNVRWRKLSDVKRKLKDFLYKENKLPTLMISQIDFLNEQILREVQRWHEKHLKIFPENIKNNPSGTKRLFHPSEHLRLFYPRLVWKEKIIEIDDYKTAKEIVKKECQNWTLMEFQFAACYNMIDIIENERKYDKVRLRTLHQQLSDHPVYDFWIALLQDSNMWRIFFNREARLLRQKVSLLLQFAITNGFTEILRFIWPKISINHQEQIGFLCWKKVCFRAEHPHVVRFLCDKLCHINSVSLARLTWDCFYEKIYKATLDKDEQSLPDRAENYNKLLMLLQNWCPILRQAMLARENYRAITDMFRYRRQEELELFIEYLNRSQLTEAIKIVDKIYEKRRSTSNSNLREIVIRRQATV</sequence>
<keyword evidence="1" id="KW-1185">Reference proteome</keyword>
<dbReference type="WBParaSite" id="SSTP_0000865900.1">
    <property type="protein sequence ID" value="SSTP_0000865900.1"/>
    <property type="gene ID" value="SSTP_0000865900"/>
</dbReference>
<name>A0A0K0EGP8_STRER</name>
<proteinExistence type="predicted"/>